<evidence type="ECO:0000313" key="6">
    <source>
        <dbReference type="Proteomes" id="UP000187151"/>
    </source>
</evidence>
<keyword evidence="2" id="KW-0229">DNA integration</keyword>
<dbReference type="PANTHER" id="PTHR30629">
    <property type="entry name" value="PROPHAGE INTEGRASE"/>
    <property type="match status" value="1"/>
</dbReference>
<sequence length="437" mass="50615">MAYAEKVYKVRAGKQTKQFTWRCRYLLPDGKWGSQPGFPTKKLAEEWGDAQETAMREGRWIDPNLSSKKFGTFAKDQWMKAQAVRGRTTMNQWERLEAHILPEWEHTPLIAFNWFDVEAWARKVAKTAARSTVKDCVQLMARILNGAVDAKHLAVNPLAGRRLTGLPADTAKKKPDEERWATPEVVLQLSRRLGPAYGMHILTTAFTGLRWEELVGLQRRNALLTRKQRHDGGVFSCPIIRVDEEEGALAEYYVRNEEGKRKIFRGLEPPKNGPSARDVDLPPFLAQLMKEHLKEWKYDFVFCTPTGKWWWRSEWFRIIRPAADGREARPKARGTALKEKWEPIMPGLTMRDLRHTHDTWQEQIDVRPVLGYEQMGHKYPGIKGTYRHPTPTMRQERLDGLQKLYERAMGNLGWDSVWERTESPKSLLNDLPGEASE</sequence>
<evidence type="ECO:0000313" key="5">
    <source>
        <dbReference type="EMBL" id="OLZ72519.1"/>
    </source>
</evidence>
<dbReference type="InterPro" id="IPR050808">
    <property type="entry name" value="Phage_Integrase"/>
</dbReference>
<dbReference type="EMBL" id="MQUR01000005">
    <property type="protein sequence ID" value="OLZ72519.1"/>
    <property type="molecule type" value="Genomic_DNA"/>
</dbReference>
<organism evidence="5 6">
    <name type="scientific">Streptomyces amritsarensis</name>
    <dbReference type="NCBI Taxonomy" id="681158"/>
    <lineage>
        <taxon>Bacteria</taxon>
        <taxon>Bacillati</taxon>
        <taxon>Actinomycetota</taxon>
        <taxon>Actinomycetes</taxon>
        <taxon>Kitasatosporales</taxon>
        <taxon>Streptomycetaceae</taxon>
        <taxon>Streptomyces</taxon>
    </lineage>
</organism>
<dbReference type="Gene3D" id="1.10.443.10">
    <property type="entry name" value="Intergrase catalytic core"/>
    <property type="match status" value="1"/>
</dbReference>
<keyword evidence="6" id="KW-1185">Reference proteome</keyword>
<gene>
    <name evidence="5" type="ORF">AVW11_03765</name>
</gene>
<dbReference type="InterPro" id="IPR013762">
    <property type="entry name" value="Integrase-like_cat_sf"/>
</dbReference>
<dbReference type="Proteomes" id="UP000187151">
    <property type="component" value="Unassembled WGS sequence"/>
</dbReference>
<dbReference type="InterPro" id="IPR010998">
    <property type="entry name" value="Integrase_recombinase_N"/>
</dbReference>
<dbReference type="SUPFAM" id="SSF56349">
    <property type="entry name" value="DNA breaking-rejoining enzymes"/>
    <property type="match status" value="1"/>
</dbReference>
<evidence type="ECO:0000256" key="4">
    <source>
        <dbReference type="ARBA" id="ARBA00023172"/>
    </source>
</evidence>
<reference evidence="5 6" key="1">
    <citation type="submission" date="2016-01" db="EMBL/GenBank/DDBJ databases">
        <title>Streptomyces amritsarensis strain MTCC 11845 genome sequencing and assembly.</title>
        <authorList>
            <person name="Sharma D."/>
            <person name="Nair G.R."/>
            <person name="Kaur G."/>
            <person name="Manhas R.K."/>
            <person name="Mayilraj S."/>
        </authorList>
    </citation>
    <scope>NUCLEOTIDE SEQUENCE [LARGE SCALE GENOMIC DNA]</scope>
    <source>
        <strain evidence="5 6">MTCC 11845</strain>
    </source>
</reference>
<keyword evidence="4" id="KW-0233">DNA recombination</keyword>
<evidence type="ECO:0008006" key="7">
    <source>
        <dbReference type="Google" id="ProtNLM"/>
    </source>
</evidence>
<evidence type="ECO:0000256" key="1">
    <source>
        <dbReference type="ARBA" id="ARBA00008857"/>
    </source>
</evidence>
<evidence type="ECO:0000256" key="3">
    <source>
        <dbReference type="ARBA" id="ARBA00023125"/>
    </source>
</evidence>
<proteinExistence type="inferred from homology"/>
<protein>
    <recommendedName>
        <fullName evidence="7">Integrase</fullName>
    </recommendedName>
</protein>
<dbReference type="Gene3D" id="1.10.150.130">
    <property type="match status" value="1"/>
</dbReference>
<comment type="similarity">
    <text evidence="1">Belongs to the 'phage' integrase family.</text>
</comment>
<comment type="caution">
    <text evidence="5">The sequence shown here is derived from an EMBL/GenBank/DDBJ whole genome shotgun (WGS) entry which is preliminary data.</text>
</comment>
<keyword evidence="3" id="KW-0238">DNA-binding</keyword>
<name>A0ABX3GAG5_9ACTN</name>
<evidence type="ECO:0000256" key="2">
    <source>
        <dbReference type="ARBA" id="ARBA00022908"/>
    </source>
</evidence>
<dbReference type="PANTHER" id="PTHR30629:SF2">
    <property type="entry name" value="PROPHAGE INTEGRASE INTS-RELATED"/>
    <property type="match status" value="1"/>
</dbReference>
<dbReference type="InterPro" id="IPR011010">
    <property type="entry name" value="DNA_brk_join_enz"/>
</dbReference>
<dbReference type="RefSeq" id="WP_076043192.1">
    <property type="nucleotide sequence ID" value="NZ_MQUR01000005.1"/>
</dbReference>
<accession>A0ABX3GAG5</accession>